<organism evidence="1 2">
    <name type="scientific">Halalkalibacter hemicellulosilyticusJCM 9152</name>
    <dbReference type="NCBI Taxonomy" id="1236971"/>
    <lineage>
        <taxon>Bacteria</taxon>
        <taxon>Bacillati</taxon>
        <taxon>Bacillota</taxon>
        <taxon>Bacilli</taxon>
        <taxon>Bacillales</taxon>
        <taxon>Bacillaceae</taxon>
        <taxon>Halalkalibacter</taxon>
    </lineage>
</organism>
<dbReference type="AlphaFoldDB" id="W4QFN2"/>
<name>W4QFN2_9BACI</name>
<dbReference type="InterPro" id="IPR025004">
    <property type="entry name" value="SenN/SenS"/>
</dbReference>
<dbReference type="Pfam" id="PF13040">
    <property type="entry name" value="Fur_reg_FbpB"/>
    <property type="match status" value="1"/>
</dbReference>
<reference evidence="1" key="1">
    <citation type="journal article" date="2014" name="Genome Announc.">
        <title>Draft Genome Sequences of Three Alkaliphilic Bacillus Strains, Bacillus wakoensis JCM 9140T, Bacillus akibai JCM 9157T, and Bacillus hemicellulosilyticus JCM 9152T.</title>
        <authorList>
            <person name="Yuki M."/>
            <person name="Oshima K."/>
            <person name="Suda W."/>
            <person name="Oshida Y."/>
            <person name="Kitamura K."/>
            <person name="Iida T."/>
            <person name="Hattori M."/>
            <person name="Ohkuma M."/>
        </authorList>
    </citation>
    <scope>NUCLEOTIDE SEQUENCE [LARGE SCALE GENOMIC DNA]</scope>
    <source>
        <strain evidence="1">JCM 9152</strain>
    </source>
</reference>
<dbReference type="EMBL" id="BAUU01000014">
    <property type="protein sequence ID" value="GAE30891.1"/>
    <property type="molecule type" value="Genomic_DNA"/>
</dbReference>
<protein>
    <recommendedName>
        <fullName evidence="3">FbpB family small basic protein</fullName>
    </recommendedName>
</protein>
<gene>
    <name evidence="1" type="ORF">JCM9152_2320</name>
</gene>
<sequence>MGKKEEVTFMKRRKKPSLANLIHENRLQLLNNPKELERIEKRWEEKRALNHLDI</sequence>
<keyword evidence="2" id="KW-1185">Reference proteome</keyword>
<dbReference type="Proteomes" id="UP000018895">
    <property type="component" value="Unassembled WGS sequence"/>
</dbReference>
<accession>W4QFN2</accession>
<evidence type="ECO:0008006" key="3">
    <source>
        <dbReference type="Google" id="ProtNLM"/>
    </source>
</evidence>
<evidence type="ECO:0000313" key="1">
    <source>
        <dbReference type="EMBL" id="GAE30891.1"/>
    </source>
</evidence>
<proteinExistence type="predicted"/>
<comment type="caution">
    <text evidence="1">The sequence shown here is derived from an EMBL/GenBank/DDBJ whole genome shotgun (WGS) entry which is preliminary data.</text>
</comment>
<evidence type="ECO:0000313" key="2">
    <source>
        <dbReference type="Proteomes" id="UP000018895"/>
    </source>
</evidence>